<evidence type="ECO:0000313" key="2">
    <source>
        <dbReference type="EMBL" id="TLS71391.1"/>
    </source>
</evidence>
<reference evidence="2 3" key="1">
    <citation type="submission" date="2019-05" db="EMBL/GenBank/DDBJ databases">
        <title>Arcobacter cibarius and Arcobacter thereius providing challenges in identification an antibiotic susceptibility and Quinolone resistance.</title>
        <authorList>
            <person name="Busch A."/>
            <person name="Hanel I."/>
            <person name="Hotzel H."/>
            <person name="Tomaso H."/>
        </authorList>
    </citation>
    <scope>NUCLEOTIDE SEQUENCE [LARGE SCALE GENOMIC DNA]</scope>
    <source>
        <strain evidence="2 3">17CS1191_2</strain>
    </source>
</reference>
<name>A0A5R9GXF2_9BACT</name>
<accession>A0A5R9GXF2</accession>
<feature type="coiled-coil region" evidence="1">
    <location>
        <begin position="90"/>
        <end position="120"/>
    </location>
</feature>
<sequence length="139" mass="16516">MLKKIVRGVKILISRARGHKGFLDEDLIDALRYEVQGNLSSMRSILGEFRTADLQRKIIAEKMRVDKQLNEFEKQWKKGEFTVEEADQITDIFKEKYDEIAEQIRQLESTRNSVKILDKESKKYYQEAEKKQKFLEKTQ</sequence>
<proteinExistence type="predicted"/>
<comment type="caution">
    <text evidence="2">The sequence shown here is derived from an EMBL/GenBank/DDBJ whole genome shotgun (WGS) entry which is preliminary data.</text>
</comment>
<dbReference type="AlphaFoldDB" id="A0A5R9GXF2"/>
<organism evidence="2 3">
    <name type="scientific">Aliarcobacter thereius</name>
    <dbReference type="NCBI Taxonomy" id="544718"/>
    <lineage>
        <taxon>Bacteria</taxon>
        <taxon>Pseudomonadati</taxon>
        <taxon>Campylobacterota</taxon>
        <taxon>Epsilonproteobacteria</taxon>
        <taxon>Campylobacterales</taxon>
        <taxon>Arcobacteraceae</taxon>
        <taxon>Aliarcobacter</taxon>
    </lineage>
</organism>
<evidence type="ECO:0000256" key="1">
    <source>
        <dbReference type="SAM" id="Coils"/>
    </source>
</evidence>
<keyword evidence="1" id="KW-0175">Coiled coil</keyword>
<protein>
    <submittedName>
        <fullName evidence="2">Uncharacterized protein</fullName>
    </submittedName>
</protein>
<dbReference type="RefSeq" id="WP_138142967.1">
    <property type="nucleotide sequence ID" value="NZ_VBUF01000004.1"/>
</dbReference>
<dbReference type="Proteomes" id="UP000308001">
    <property type="component" value="Unassembled WGS sequence"/>
</dbReference>
<gene>
    <name evidence="2" type="ORF">FE246_07200</name>
</gene>
<evidence type="ECO:0000313" key="3">
    <source>
        <dbReference type="Proteomes" id="UP000308001"/>
    </source>
</evidence>
<dbReference type="EMBL" id="VBUF01000004">
    <property type="protein sequence ID" value="TLS71391.1"/>
    <property type="molecule type" value="Genomic_DNA"/>
</dbReference>